<organism evidence="1">
    <name type="scientific">viral metagenome</name>
    <dbReference type="NCBI Taxonomy" id="1070528"/>
    <lineage>
        <taxon>unclassified sequences</taxon>
        <taxon>metagenomes</taxon>
        <taxon>organismal metagenomes</taxon>
    </lineage>
</organism>
<evidence type="ECO:0000313" key="1">
    <source>
        <dbReference type="EMBL" id="QHU05582.1"/>
    </source>
</evidence>
<proteinExistence type="predicted"/>
<accession>A0A6C0JIS8</accession>
<sequence>MIGMLPLNARKLISEYSKPLTRPDWKTFERTINPNLFIEDVFDTLILKRTPLFFRVRKNMSHSTFYIMYIHIEHIGVDTYIHYFGGCRKTILSNRWLALKQKDFELI</sequence>
<dbReference type="EMBL" id="MN740417">
    <property type="protein sequence ID" value="QHU05582.1"/>
    <property type="molecule type" value="Genomic_DNA"/>
</dbReference>
<reference evidence="1" key="1">
    <citation type="journal article" date="2020" name="Nature">
        <title>Giant virus diversity and host interactions through global metagenomics.</title>
        <authorList>
            <person name="Schulz F."/>
            <person name="Roux S."/>
            <person name="Paez-Espino D."/>
            <person name="Jungbluth S."/>
            <person name="Walsh D.A."/>
            <person name="Denef V.J."/>
            <person name="McMahon K.D."/>
            <person name="Konstantinidis K.T."/>
            <person name="Eloe-Fadrosh E.A."/>
            <person name="Kyrpides N.C."/>
            <person name="Woyke T."/>
        </authorList>
    </citation>
    <scope>NUCLEOTIDE SEQUENCE</scope>
    <source>
        <strain evidence="1">GVMAG-M-3300027736-24</strain>
    </source>
</reference>
<protein>
    <submittedName>
        <fullName evidence="1">Uncharacterized protein</fullName>
    </submittedName>
</protein>
<dbReference type="AlphaFoldDB" id="A0A6C0JIS8"/>
<name>A0A6C0JIS8_9ZZZZ</name>